<organism evidence="2 3">
    <name type="scientific">candidate division WS6 bacterium 34_10</name>
    <dbReference type="NCBI Taxonomy" id="1641389"/>
    <lineage>
        <taxon>Bacteria</taxon>
        <taxon>Candidatus Dojkabacteria</taxon>
    </lineage>
</organism>
<dbReference type="InterPro" id="IPR036895">
    <property type="entry name" value="Uracil-DNA_glycosylase-like_sf"/>
</dbReference>
<dbReference type="SUPFAM" id="SSF52141">
    <property type="entry name" value="Uracil-DNA glycosylase-like"/>
    <property type="match status" value="1"/>
</dbReference>
<sequence length="212" mass="24499">MQQITQIHKEYDRLQLKYGDPTLSSIYGAGCIENPDIMFIFMNPTGRNISSIPSWEGLRAPWIGTKQVWDIFENLGLLKSDIYLKIKEIKPEEWDCDFADVVYEDIQNHSVFITNLGKCTQVDARPLNNSIFKDYLNLMYKEIDIVNPKKIVTFGNQVSSILLGKNISVSNYTDNEKEVLNGYEIYPTYYPVGQGRRNMPLAIKRMKTILKE</sequence>
<protein>
    <submittedName>
        <fullName evidence="2">Phage SPO1 DNA polymerase-related protein</fullName>
    </submittedName>
</protein>
<feature type="domain" description="Uracil-DNA glycosylase-like" evidence="1">
    <location>
        <begin position="59"/>
        <end position="198"/>
    </location>
</feature>
<dbReference type="Pfam" id="PF03167">
    <property type="entry name" value="UDG"/>
    <property type="match status" value="1"/>
</dbReference>
<dbReference type="Proteomes" id="UP000053904">
    <property type="component" value="Unassembled WGS sequence"/>
</dbReference>
<dbReference type="Gene3D" id="3.40.470.10">
    <property type="entry name" value="Uracil-DNA glycosylase-like domain"/>
    <property type="match status" value="1"/>
</dbReference>
<evidence type="ECO:0000313" key="2">
    <source>
        <dbReference type="EMBL" id="KUK76930.1"/>
    </source>
</evidence>
<dbReference type="AlphaFoldDB" id="A0A124FX47"/>
<comment type="caution">
    <text evidence="2">The sequence shown here is derived from an EMBL/GenBank/DDBJ whole genome shotgun (WGS) entry which is preliminary data.</text>
</comment>
<dbReference type="InterPro" id="IPR005122">
    <property type="entry name" value="Uracil-DNA_glycosylase-like"/>
</dbReference>
<accession>A0A124FX47</accession>
<gene>
    <name evidence="2" type="ORF">XD93_0646</name>
</gene>
<evidence type="ECO:0000259" key="1">
    <source>
        <dbReference type="Pfam" id="PF03167"/>
    </source>
</evidence>
<name>A0A124FX47_9BACT</name>
<evidence type="ECO:0000313" key="3">
    <source>
        <dbReference type="Proteomes" id="UP000053904"/>
    </source>
</evidence>
<dbReference type="EMBL" id="LGGO01000085">
    <property type="protein sequence ID" value="KUK76930.1"/>
    <property type="molecule type" value="Genomic_DNA"/>
</dbReference>
<proteinExistence type="predicted"/>
<reference evidence="3" key="1">
    <citation type="journal article" date="2015" name="MBio">
        <title>Genome-Resolved Metagenomic Analysis Reveals Roles for Candidate Phyla and Other Microbial Community Members in Biogeochemical Transformations in Oil Reservoirs.</title>
        <authorList>
            <person name="Hu P."/>
            <person name="Tom L."/>
            <person name="Singh A."/>
            <person name="Thomas B.C."/>
            <person name="Baker B.J."/>
            <person name="Piceno Y.M."/>
            <person name="Andersen G.L."/>
            <person name="Banfield J.F."/>
        </authorList>
    </citation>
    <scope>NUCLEOTIDE SEQUENCE [LARGE SCALE GENOMIC DNA]</scope>
</reference>